<dbReference type="Pfam" id="PF03446">
    <property type="entry name" value="NAD_binding_2"/>
    <property type="match status" value="1"/>
</dbReference>
<organism evidence="2 3">
    <name type="scientific">Cerina litoralis</name>
    <dbReference type="NCBI Taxonomy" id="2874477"/>
    <lineage>
        <taxon>Bacteria</taxon>
        <taxon>Pseudomonadati</taxon>
        <taxon>Bacteroidota</taxon>
        <taxon>Flavobacteriia</taxon>
        <taxon>Flavobacteriales</taxon>
        <taxon>Flavobacteriaceae</taxon>
        <taxon>Cerina</taxon>
    </lineage>
</organism>
<reference evidence="2" key="1">
    <citation type="submission" date="2023-02" db="EMBL/GenBank/DDBJ databases">
        <title>Genome of Flavobacteriaceae gen. nov. sp. strain F89.</title>
        <authorList>
            <person name="Wang Y."/>
        </authorList>
    </citation>
    <scope>NUCLEOTIDE SEQUENCE</scope>
    <source>
        <strain evidence="2">F89</strain>
    </source>
</reference>
<protein>
    <submittedName>
        <fullName evidence="2">SDR family oxidoreductase</fullName>
    </submittedName>
</protein>
<dbReference type="GO" id="GO:0050661">
    <property type="term" value="F:NADP binding"/>
    <property type="evidence" value="ECO:0007669"/>
    <property type="project" value="InterPro"/>
</dbReference>
<dbReference type="InterPro" id="IPR036291">
    <property type="entry name" value="NAD(P)-bd_dom_sf"/>
</dbReference>
<dbReference type="Proteomes" id="UP001200642">
    <property type="component" value="Unassembled WGS sequence"/>
</dbReference>
<dbReference type="PANTHER" id="PTHR48079">
    <property type="entry name" value="PROTEIN YEEZ"/>
    <property type="match status" value="1"/>
</dbReference>
<dbReference type="RefSeq" id="WP_317902002.1">
    <property type="nucleotide sequence ID" value="NZ_JAIRBC010000011.1"/>
</dbReference>
<accession>A0AAE3ETU1</accession>
<evidence type="ECO:0000313" key="3">
    <source>
        <dbReference type="Proteomes" id="UP001200642"/>
    </source>
</evidence>
<dbReference type="GO" id="GO:0005737">
    <property type="term" value="C:cytoplasm"/>
    <property type="evidence" value="ECO:0007669"/>
    <property type="project" value="TreeGrafter"/>
</dbReference>
<dbReference type="SUPFAM" id="SSF51735">
    <property type="entry name" value="NAD(P)-binding Rossmann-fold domains"/>
    <property type="match status" value="1"/>
</dbReference>
<gene>
    <name evidence="2" type="ORF">K8352_08840</name>
</gene>
<keyword evidence="3" id="KW-1185">Reference proteome</keyword>
<comment type="caution">
    <text evidence="2">The sequence shown here is derived from an EMBL/GenBank/DDBJ whole genome shotgun (WGS) entry which is preliminary data.</text>
</comment>
<dbReference type="InterPro" id="IPR006115">
    <property type="entry name" value="6PGDH_NADP-bd"/>
</dbReference>
<dbReference type="InterPro" id="IPR051783">
    <property type="entry name" value="NAD(P)-dependent_oxidoreduct"/>
</dbReference>
<evidence type="ECO:0000313" key="2">
    <source>
        <dbReference type="EMBL" id="MCG2460853.1"/>
    </source>
</evidence>
<dbReference type="GO" id="GO:0004029">
    <property type="term" value="F:aldehyde dehydrogenase (NAD+) activity"/>
    <property type="evidence" value="ECO:0007669"/>
    <property type="project" value="TreeGrafter"/>
</dbReference>
<dbReference type="Gene3D" id="3.40.50.720">
    <property type="entry name" value="NAD(P)-binding Rossmann-like Domain"/>
    <property type="match status" value="1"/>
</dbReference>
<name>A0AAE3ETU1_9FLAO</name>
<proteinExistence type="predicted"/>
<dbReference type="CDD" id="cd05266">
    <property type="entry name" value="SDR_a4"/>
    <property type="match status" value="1"/>
</dbReference>
<dbReference type="AlphaFoldDB" id="A0AAE3ETU1"/>
<sequence>MKSSIGIIGCGWLGLPLAMELVRKGYTVNGSTTSKEKMELLRGKGIQPYLIRLSEDRVEGPLAEFLGGIEILIINVPPNLRSGNKEDFVRKMELLYGSISVSAVKKIVWVSSTSVYGDAEGEVTEETPPVAITESGKQLFASENIFRVDQNLQTTIVRLGGLIGPDRHPVTHLAGKINLPNGNFPVNLIHLNDAVAIIYKIVSQGLWGEIYNGVYPLHPPKRDYYRSEARKRGLPLPEFSPDIIKEGKTITSCKLNNVKIFDFMTSIIG</sequence>
<dbReference type="PANTHER" id="PTHR48079:SF6">
    <property type="entry name" value="NAD(P)-BINDING DOMAIN-CONTAINING PROTEIN-RELATED"/>
    <property type="match status" value="1"/>
</dbReference>
<evidence type="ECO:0000259" key="1">
    <source>
        <dbReference type="Pfam" id="PF03446"/>
    </source>
</evidence>
<dbReference type="EMBL" id="JAIRBC010000011">
    <property type="protein sequence ID" value="MCG2460853.1"/>
    <property type="molecule type" value="Genomic_DNA"/>
</dbReference>
<feature type="domain" description="6-phosphogluconate dehydrogenase NADP-binding" evidence="1">
    <location>
        <begin position="4"/>
        <end position="48"/>
    </location>
</feature>